<organism evidence="2 3">
    <name type="scientific">Methylocella silvestris</name>
    <dbReference type="NCBI Taxonomy" id="199596"/>
    <lineage>
        <taxon>Bacteria</taxon>
        <taxon>Pseudomonadati</taxon>
        <taxon>Pseudomonadota</taxon>
        <taxon>Alphaproteobacteria</taxon>
        <taxon>Hyphomicrobiales</taxon>
        <taxon>Beijerinckiaceae</taxon>
        <taxon>Methylocella</taxon>
    </lineage>
</organism>
<evidence type="ECO:0000313" key="3">
    <source>
        <dbReference type="Proteomes" id="UP000236286"/>
    </source>
</evidence>
<dbReference type="Proteomes" id="UP000236286">
    <property type="component" value="Unassembled WGS sequence"/>
</dbReference>
<name>A0A2J7TMM7_METSI</name>
<evidence type="ECO:0000256" key="1">
    <source>
        <dbReference type="SAM" id="MobiDB-lite"/>
    </source>
</evidence>
<reference evidence="2 3" key="1">
    <citation type="submission" date="2017-10" db="EMBL/GenBank/DDBJ databases">
        <title>Genome announcement of Methylocella silvestris TVC from permafrost.</title>
        <authorList>
            <person name="Wang J."/>
            <person name="Geng K."/>
            <person name="Ul-Haque F."/>
            <person name="Crombie A.T."/>
            <person name="Street L.E."/>
            <person name="Wookey P.A."/>
            <person name="Murrell J.C."/>
            <person name="Pratscher J."/>
        </authorList>
    </citation>
    <scope>NUCLEOTIDE SEQUENCE [LARGE SCALE GENOMIC DNA]</scope>
    <source>
        <strain evidence="2 3">TVC</strain>
    </source>
</reference>
<dbReference type="AlphaFoldDB" id="A0A2J7TMM7"/>
<dbReference type="EMBL" id="PDZR01000001">
    <property type="protein sequence ID" value="PNG27957.1"/>
    <property type="molecule type" value="Genomic_DNA"/>
</dbReference>
<protein>
    <submittedName>
        <fullName evidence="2">Uncharacterized protein</fullName>
    </submittedName>
</protein>
<sequence length="263" mass="26979">MDVLDKNMRQLLKLKDVLADPMNLFGGKTRRSATREEGLIMAVAGKLFKKARRGTGGAPQATAAAVDGTARRRRLFFGFALTAAAKTSASASTKASSIHALALTADHGLIATGIVAAVGSVSFAAVMISTDNSRPLFGGVEHLMIFAQPIGGSHKGSDAAQGSSQKHPVDYSATGSIDHSKQTGPAAGAMNRGEASAAAPTGVLKGYVVKFSTGGSIVVQSPKGSFAAAPGASLPDVGRILSIENRNGRWVVVTERGAITESY</sequence>
<accession>A0A2J7TMM7</accession>
<proteinExistence type="predicted"/>
<gene>
    <name evidence="2" type="ORF">CR492_03470</name>
</gene>
<comment type="caution">
    <text evidence="2">The sequence shown here is derived from an EMBL/GenBank/DDBJ whole genome shotgun (WGS) entry which is preliminary data.</text>
</comment>
<feature type="region of interest" description="Disordered" evidence="1">
    <location>
        <begin position="155"/>
        <end position="193"/>
    </location>
</feature>
<evidence type="ECO:0000313" key="2">
    <source>
        <dbReference type="EMBL" id="PNG27957.1"/>
    </source>
</evidence>